<proteinExistence type="inferred from homology"/>
<dbReference type="SUPFAM" id="SSF53187">
    <property type="entry name" value="Zn-dependent exopeptidases"/>
    <property type="match status" value="1"/>
</dbReference>
<evidence type="ECO:0000256" key="9">
    <source>
        <dbReference type="SAM" id="SignalP"/>
    </source>
</evidence>
<organism evidence="11 12">
    <name type="scientific">Aquimarina rubra</name>
    <dbReference type="NCBI Taxonomy" id="1920033"/>
    <lineage>
        <taxon>Bacteria</taxon>
        <taxon>Pseudomonadati</taxon>
        <taxon>Bacteroidota</taxon>
        <taxon>Flavobacteriia</taxon>
        <taxon>Flavobacteriales</taxon>
        <taxon>Flavobacteriaceae</taxon>
        <taxon>Aquimarina</taxon>
    </lineage>
</organism>
<feature type="domain" description="Peptidase M14" evidence="10">
    <location>
        <begin position="129"/>
        <end position="442"/>
    </location>
</feature>
<sequence length="803" mass="89344">MKKLFIAIFLLVSAFSVAQIKPTYSRAKITYNTPEGFQRLMKAGVPMDHGQHKRGIFIISDYSSTEIEIARNLGFQVDIIIEDAEADFLRRNEIAKTQKTTRNLTCPSGNETTLDYPTPSNFELGSMGGYLTYQEMLNNLDAMRTQYPNLISARANIGTFLTNGTPDNSVTPSIGGNAIQWVRISDNPDVDENESEILYDAIHHAREPASLSQLIYYMWYLLENYNSDTDIKQIVDNTELYFVPVVNPDGYLYNQVTNPNGFGNWRKNRFNASGNNGGVDNNRNYDHYPDGTSATAIWSGPGSSSNMNSSTYHGTSAFSEVENQAMKWFIEQHDFMIALNNHTFGELLFFPYSYAANKPTPDEDIFVAIGAELTSQNGYNPIRDAPFSGDSDDFMYGGTTQPHNKIFSFTPEVGTDFWPTSNLIDGICKEMMYLNLTAAKMTNNYAHIESTGSIFIGETTTFDANYSLKRLGVTGNGNFTVNILPISGNITSVGSTKSYTDTEIGTDISDSIEIIVDSSIQIGDDISYTIQINGGLITESINVTKKYGAIQSIVNNNANSLTGYTQSGWSTTTSAFVSSNASITESPTGNYNSNENKTIELTQSIDLSDATFANVQFYAKWDIENNWDYTQFEVSIDNGNSWIPQCGKFTNSGSTNSGQPTGEPLYDGTQTDWVLEEISLSDYLGETIKVRFQFVSDSATEEDGFFFDDLKINAVNQTVLDVRDNVFSEFKVFPNPVNNILKIAPSSSKIFNLRLRNVIGQEVYKKNNTSGNQEFNILKLDSGLYFLTIEMDGSVKTFKILKQ</sequence>
<feature type="signal peptide" evidence="9">
    <location>
        <begin position="1"/>
        <end position="18"/>
    </location>
</feature>
<evidence type="ECO:0000313" key="11">
    <source>
        <dbReference type="EMBL" id="MFD2561361.1"/>
    </source>
</evidence>
<reference evidence="12" key="1">
    <citation type="journal article" date="2019" name="Int. J. Syst. Evol. Microbiol.">
        <title>The Global Catalogue of Microorganisms (GCM) 10K type strain sequencing project: providing services to taxonomists for standard genome sequencing and annotation.</title>
        <authorList>
            <consortium name="The Broad Institute Genomics Platform"/>
            <consortium name="The Broad Institute Genome Sequencing Center for Infectious Disease"/>
            <person name="Wu L."/>
            <person name="Ma J."/>
        </authorList>
    </citation>
    <scope>NUCLEOTIDE SEQUENCE [LARGE SCALE GENOMIC DNA]</scope>
    <source>
        <strain evidence="12">KCTC 52274</strain>
    </source>
</reference>
<dbReference type="GO" id="GO:0004180">
    <property type="term" value="F:carboxypeptidase activity"/>
    <property type="evidence" value="ECO:0007669"/>
    <property type="project" value="UniProtKB-KW"/>
</dbReference>
<protein>
    <submittedName>
        <fullName evidence="11">M14 family zinc carboxypeptidase</fullName>
    </submittedName>
</protein>
<dbReference type="CDD" id="cd03859">
    <property type="entry name" value="M14_CPT"/>
    <property type="match status" value="1"/>
</dbReference>
<evidence type="ECO:0000256" key="4">
    <source>
        <dbReference type="ARBA" id="ARBA00022729"/>
    </source>
</evidence>
<dbReference type="InterPro" id="IPR000834">
    <property type="entry name" value="Peptidase_M14"/>
</dbReference>
<dbReference type="InterPro" id="IPR026444">
    <property type="entry name" value="Secre_tail"/>
</dbReference>
<dbReference type="Gene3D" id="3.40.630.10">
    <property type="entry name" value="Zn peptidases"/>
    <property type="match status" value="1"/>
</dbReference>
<feature type="active site" description="Proton donor/acceptor" evidence="8">
    <location>
        <position position="412"/>
    </location>
</feature>
<keyword evidence="12" id="KW-1185">Reference proteome</keyword>
<keyword evidence="5" id="KW-0378">Hydrolase</keyword>
<evidence type="ECO:0000256" key="2">
    <source>
        <dbReference type="ARBA" id="ARBA00005988"/>
    </source>
</evidence>
<keyword evidence="6" id="KW-0862">Zinc</keyword>
<dbReference type="Pfam" id="PF00246">
    <property type="entry name" value="Peptidase_M14"/>
    <property type="match status" value="1"/>
</dbReference>
<dbReference type="PANTHER" id="PTHR11705:SF143">
    <property type="entry name" value="SLL0236 PROTEIN"/>
    <property type="match status" value="1"/>
</dbReference>
<comment type="similarity">
    <text evidence="2 8">Belongs to the peptidase M14 family.</text>
</comment>
<dbReference type="Pfam" id="PF18962">
    <property type="entry name" value="Por_Secre_tail"/>
    <property type="match status" value="1"/>
</dbReference>
<evidence type="ECO:0000256" key="6">
    <source>
        <dbReference type="ARBA" id="ARBA00022833"/>
    </source>
</evidence>
<gene>
    <name evidence="11" type="ORF">ACFSR1_01690</name>
</gene>
<evidence type="ECO:0000256" key="8">
    <source>
        <dbReference type="PROSITE-ProRule" id="PRU01379"/>
    </source>
</evidence>
<feature type="chain" id="PRO_5047541943" evidence="9">
    <location>
        <begin position="19"/>
        <end position="803"/>
    </location>
</feature>
<evidence type="ECO:0000313" key="12">
    <source>
        <dbReference type="Proteomes" id="UP001597319"/>
    </source>
</evidence>
<accession>A0ABW5LAP3</accession>
<dbReference type="PANTHER" id="PTHR11705">
    <property type="entry name" value="PROTEASE FAMILY M14 CARBOXYPEPTIDASE A,B"/>
    <property type="match status" value="1"/>
</dbReference>
<dbReference type="InterPro" id="IPR033810">
    <property type="entry name" value="Carboxypeptidase_T"/>
</dbReference>
<dbReference type="EMBL" id="JBHULE010000002">
    <property type="protein sequence ID" value="MFD2561361.1"/>
    <property type="molecule type" value="Genomic_DNA"/>
</dbReference>
<comment type="caution">
    <text evidence="11">The sequence shown here is derived from an EMBL/GenBank/DDBJ whole genome shotgun (WGS) entry which is preliminary data.</text>
</comment>
<dbReference type="PROSITE" id="PS52035">
    <property type="entry name" value="PEPTIDASE_M14"/>
    <property type="match status" value="1"/>
</dbReference>
<evidence type="ECO:0000259" key="10">
    <source>
        <dbReference type="PROSITE" id="PS52035"/>
    </source>
</evidence>
<evidence type="ECO:0000256" key="3">
    <source>
        <dbReference type="ARBA" id="ARBA00022670"/>
    </source>
</evidence>
<evidence type="ECO:0000256" key="7">
    <source>
        <dbReference type="ARBA" id="ARBA00023049"/>
    </source>
</evidence>
<name>A0ABW5LAP3_9FLAO</name>
<keyword evidence="11" id="KW-0121">Carboxypeptidase</keyword>
<dbReference type="Proteomes" id="UP001597319">
    <property type="component" value="Unassembled WGS sequence"/>
</dbReference>
<keyword evidence="4 9" id="KW-0732">Signal</keyword>
<dbReference type="NCBIfam" id="TIGR04183">
    <property type="entry name" value="Por_Secre_tail"/>
    <property type="match status" value="1"/>
</dbReference>
<comment type="cofactor">
    <cofactor evidence="1">
        <name>Zn(2+)</name>
        <dbReference type="ChEBI" id="CHEBI:29105"/>
    </cofactor>
</comment>
<dbReference type="RefSeq" id="WP_378288998.1">
    <property type="nucleotide sequence ID" value="NZ_JBHULE010000002.1"/>
</dbReference>
<evidence type="ECO:0000256" key="5">
    <source>
        <dbReference type="ARBA" id="ARBA00022801"/>
    </source>
</evidence>
<dbReference type="SMART" id="SM00631">
    <property type="entry name" value="Zn_pept"/>
    <property type="match status" value="1"/>
</dbReference>
<dbReference type="Pfam" id="PF20773">
    <property type="entry name" value="InhA-like_MAM"/>
    <property type="match status" value="1"/>
</dbReference>
<evidence type="ECO:0000256" key="1">
    <source>
        <dbReference type="ARBA" id="ARBA00001947"/>
    </source>
</evidence>
<dbReference type="Gene3D" id="2.60.120.260">
    <property type="entry name" value="Galactose-binding domain-like"/>
    <property type="match status" value="1"/>
</dbReference>
<keyword evidence="7" id="KW-0482">Metalloprotease</keyword>
<keyword evidence="3" id="KW-0645">Protease</keyword>